<name>A0A7X0PGU3_9BURK</name>
<comment type="caution">
    <text evidence="2">The sequence shown here is derived from an EMBL/GenBank/DDBJ whole genome shotgun (WGS) entry which is preliminary data.</text>
</comment>
<keyword evidence="1" id="KW-0472">Membrane</keyword>
<dbReference type="EMBL" id="JACHLK010000009">
    <property type="protein sequence ID" value="MBB6561650.1"/>
    <property type="molecule type" value="Genomic_DNA"/>
</dbReference>
<feature type="transmembrane region" description="Helical" evidence="1">
    <location>
        <begin position="90"/>
        <end position="111"/>
    </location>
</feature>
<dbReference type="Proteomes" id="UP000575083">
    <property type="component" value="Unassembled WGS sequence"/>
</dbReference>
<feature type="transmembrane region" description="Helical" evidence="1">
    <location>
        <begin position="58"/>
        <end position="78"/>
    </location>
</feature>
<dbReference type="PANTHER" id="PTHR40031">
    <property type="entry name" value="HYPOTHETICAL MEMBRANE SPANNING PROTEIN"/>
    <property type="match status" value="1"/>
</dbReference>
<keyword evidence="3" id="KW-1185">Reference proteome</keyword>
<gene>
    <name evidence="2" type="ORF">HNP48_004344</name>
</gene>
<evidence type="ECO:0000256" key="1">
    <source>
        <dbReference type="SAM" id="Phobius"/>
    </source>
</evidence>
<sequence>MDSLTQIALGSAVTLATMGRRTAAWKAVFWGAVAGTLPDLDAFIDHGDAMLNMVLHRSSSHALLTLTLLSGPLAWLVARLHGETPYLLRWWLALWLALVTHPLLDAMTIYGTQLLYPYTHHPYGVGSVFIIDPLYTVPLLIGVLAALVARGRDGRRGLRWNAWALVFSTAYLGWSVLAQQHVEGIARASLQSQGIAAERVLVTPAPFSTVLWRVVAMTPTHYLEGFRSLADGQDQPMRWTRHERGAGLYAAYQGNAHVQRLSRFTHGFYRMSAAGGHVYITDLRMGMEPAYSFHFDIGTREALAAGTPTRAVNARQRPDLDTALPWLWRRMWGNEGNTP</sequence>
<reference evidence="2 3" key="1">
    <citation type="submission" date="2020-08" db="EMBL/GenBank/DDBJ databases">
        <title>Functional genomics of gut bacteria from endangered species of beetles.</title>
        <authorList>
            <person name="Carlos-Shanley C."/>
        </authorList>
    </citation>
    <scope>NUCLEOTIDE SEQUENCE [LARGE SCALE GENOMIC DNA]</scope>
    <source>
        <strain evidence="2 3">S00198</strain>
    </source>
</reference>
<evidence type="ECO:0000313" key="2">
    <source>
        <dbReference type="EMBL" id="MBB6561650.1"/>
    </source>
</evidence>
<dbReference type="RefSeq" id="WP_184860891.1">
    <property type="nucleotide sequence ID" value="NZ_JACHLK010000009.1"/>
</dbReference>
<organism evidence="2 3">
    <name type="scientific">Acidovorax soli</name>
    <dbReference type="NCBI Taxonomy" id="592050"/>
    <lineage>
        <taxon>Bacteria</taxon>
        <taxon>Pseudomonadati</taxon>
        <taxon>Pseudomonadota</taxon>
        <taxon>Betaproteobacteria</taxon>
        <taxon>Burkholderiales</taxon>
        <taxon>Comamonadaceae</taxon>
        <taxon>Acidovorax</taxon>
    </lineage>
</organism>
<dbReference type="InterPro" id="IPR053170">
    <property type="entry name" value="Transcription_regulator"/>
</dbReference>
<dbReference type="InterPro" id="IPR007404">
    <property type="entry name" value="YdjM-like"/>
</dbReference>
<evidence type="ECO:0000313" key="3">
    <source>
        <dbReference type="Proteomes" id="UP000575083"/>
    </source>
</evidence>
<feature type="transmembrane region" description="Helical" evidence="1">
    <location>
        <begin position="160"/>
        <end position="177"/>
    </location>
</feature>
<dbReference type="Pfam" id="PF04307">
    <property type="entry name" value="YdjM"/>
    <property type="match status" value="1"/>
</dbReference>
<keyword evidence="1" id="KW-0812">Transmembrane</keyword>
<keyword evidence="1" id="KW-1133">Transmembrane helix</keyword>
<feature type="transmembrane region" description="Helical" evidence="1">
    <location>
        <begin position="123"/>
        <end position="148"/>
    </location>
</feature>
<dbReference type="PANTHER" id="PTHR40031:SF1">
    <property type="entry name" value="MEMBRANE-BOUND METAL-DEPENDENT HYDROLASE"/>
    <property type="match status" value="1"/>
</dbReference>
<accession>A0A7X0PGU3</accession>
<proteinExistence type="predicted"/>
<dbReference type="AlphaFoldDB" id="A0A7X0PGU3"/>
<protein>
    <submittedName>
        <fullName evidence="2">Inner membrane protein</fullName>
    </submittedName>
</protein>